<dbReference type="SUPFAM" id="SSF53067">
    <property type="entry name" value="Actin-like ATPase domain"/>
    <property type="match status" value="2"/>
</dbReference>
<evidence type="ECO:0000313" key="2">
    <source>
        <dbReference type="Proteomes" id="UP000837932"/>
    </source>
</evidence>
<accession>A0ABM9AVC9</accession>
<protein>
    <recommendedName>
        <fullName evidence="3">N-acetylglucosamine kinase</fullName>
    </recommendedName>
</protein>
<dbReference type="PANTHER" id="PTHR43190:SF3">
    <property type="entry name" value="N-ACETYL-D-GLUCOSAMINE KINASE"/>
    <property type="match status" value="1"/>
</dbReference>
<dbReference type="Proteomes" id="UP000837932">
    <property type="component" value="Unassembled WGS sequence"/>
</dbReference>
<reference evidence="1" key="1">
    <citation type="submission" date="2021-12" db="EMBL/GenBank/DDBJ databases">
        <authorList>
            <person name="Rodrigo-Torres L."/>
            <person name="Arahal R. D."/>
            <person name="Lucena T."/>
        </authorList>
    </citation>
    <scope>NUCLEOTIDE SEQUENCE</scope>
    <source>
        <strain evidence="1">CECT 8858</strain>
    </source>
</reference>
<proteinExistence type="predicted"/>
<dbReference type="EMBL" id="CAKLPY010000003">
    <property type="protein sequence ID" value="CAH0997337.1"/>
    <property type="molecule type" value="Genomic_DNA"/>
</dbReference>
<gene>
    <name evidence="1" type="ORF">EMA8858_03468</name>
</gene>
<name>A0ABM9AVC9_9BACT</name>
<dbReference type="InterPro" id="IPR052519">
    <property type="entry name" value="Euk-type_GlcNAc_Kinase"/>
</dbReference>
<sequence length="284" mass="31905">MILIADSGSTKTDWRILDQNEVVAQTQTVGFNPYYQDADSIANELKANLLPICKGEIKQVYYYGTGVTNDEKAAIIKEAILKTFPTCQQIDPLSDVVGAARAACGRTAGIACILGTGSNSIYFDGEKTGFQVPPLGFWLGDEGSGGHLGKSLLLSYLHKEMPFEIRQKFEQKYGILDRLTVLENAYHKPFPNRYFATFSRFLFDNLENYFCEKLAENCFLQFFEKYILKYPMCYEISCSFVGSIAFYYTDLIRKVADSQGISVNKILESPIAGLVEFHSLPKKI</sequence>
<evidence type="ECO:0008006" key="3">
    <source>
        <dbReference type="Google" id="ProtNLM"/>
    </source>
</evidence>
<dbReference type="InterPro" id="IPR043129">
    <property type="entry name" value="ATPase_NBD"/>
</dbReference>
<keyword evidence="2" id="KW-1185">Reference proteome</keyword>
<organism evidence="1 2">
    <name type="scientific">Emticicia aquatica</name>
    <dbReference type="NCBI Taxonomy" id="1681835"/>
    <lineage>
        <taxon>Bacteria</taxon>
        <taxon>Pseudomonadati</taxon>
        <taxon>Bacteroidota</taxon>
        <taxon>Cytophagia</taxon>
        <taxon>Cytophagales</taxon>
        <taxon>Leadbetterellaceae</taxon>
        <taxon>Emticicia</taxon>
    </lineage>
</organism>
<dbReference type="PANTHER" id="PTHR43190">
    <property type="entry name" value="N-ACETYL-D-GLUCOSAMINE KINASE"/>
    <property type="match status" value="1"/>
</dbReference>
<dbReference type="Gene3D" id="3.30.420.40">
    <property type="match status" value="2"/>
</dbReference>
<comment type="caution">
    <text evidence="1">The sequence shown here is derived from an EMBL/GenBank/DDBJ whole genome shotgun (WGS) entry which is preliminary data.</text>
</comment>
<dbReference type="Gene3D" id="1.10.720.160">
    <property type="match status" value="1"/>
</dbReference>
<dbReference type="RefSeq" id="WP_238808003.1">
    <property type="nucleotide sequence ID" value="NZ_CAKLPY010000003.1"/>
</dbReference>
<evidence type="ECO:0000313" key="1">
    <source>
        <dbReference type="EMBL" id="CAH0997337.1"/>
    </source>
</evidence>
<dbReference type="CDD" id="cd24079">
    <property type="entry name" value="ASKHA_NBD_PG1100-like"/>
    <property type="match status" value="1"/>
</dbReference>